<keyword evidence="7" id="KW-1185">Reference proteome</keyword>
<dbReference type="EMBL" id="SIDB01000006">
    <property type="protein sequence ID" value="KAI3431280.1"/>
    <property type="molecule type" value="Genomic_DNA"/>
</dbReference>
<evidence type="ECO:0000259" key="5">
    <source>
        <dbReference type="PROSITE" id="PS51352"/>
    </source>
</evidence>
<dbReference type="PROSITE" id="PS00194">
    <property type="entry name" value="THIOREDOXIN_1"/>
    <property type="match status" value="1"/>
</dbReference>
<evidence type="ECO:0000256" key="3">
    <source>
        <dbReference type="ARBA" id="ARBA00023157"/>
    </source>
</evidence>
<dbReference type="Gene3D" id="3.40.30.10">
    <property type="entry name" value="Glutaredoxin"/>
    <property type="match status" value="1"/>
</dbReference>
<reference evidence="6" key="2">
    <citation type="submission" date="2020-11" db="EMBL/GenBank/DDBJ databases">
        <authorList>
            <person name="Cecchin M."/>
            <person name="Marcolungo L."/>
            <person name="Rossato M."/>
            <person name="Girolomoni L."/>
            <person name="Cosentino E."/>
            <person name="Cuine S."/>
            <person name="Li-Beisson Y."/>
            <person name="Delledonne M."/>
            <person name="Ballottari M."/>
        </authorList>
    </citation>
    <scope>NUCLEOTIDE SEQUENCE</scope>
    <source>
        <strain evidence="6">211/11P</strain>
        <tissue evidence="6">Whole cell</tissue>
    </source>
</reference>
<dbReference type="PANTHER" id="PTHR45663">
    <property type="entry name" value="GEO12009P1"/>
    <property type="match status" value="1"/>
</dbReference>
<dbReference type="PROSITE" id="PS51352">
    <property type="entry name" value="THIOREDOXIN_2"/>
    <property type="match status" value="1"/>
</dbReference>
<evidence type="ECO:0000256" key="2">
    <source>
        <dbReference type="ARBA" id="ARBA00022982"/>
    </source>
</evidence>
<dbReference type="FunFam" id="3.40.30.10:FF:000001">
    <property type="entry name" value="Thioredoxin"/>
    <property type="match status" value="1"/>
</dbReference>
<keyword evidence="4" id="KW-0676">Redox-active center</keyword>
<dbReference type="InterPro" id="IPR013766">
    <property type="entry name" value="Thioredoxin_domain"/>
</dbReference>
<dbReference type="GO" id="GO:0015035">
    <property type="term" value="F:protein-disulfide reductase activity"/>
    <property type="evidence" value="ECO:0007669"/>
    <property type="project" value="TreeGrafter"/>
</dbReference>
<reference evidence="6" key="1">
    <citation type="journal article" date="2019" name="Plant J.">
        <title>Chlorella vulgaris genome assembly and annotation reveals the molecular basis for metabolic acclimation to high light conditions.</title>
        <authorList>
            <person name="Cecchin M."/>
            <person name="Marcolungo L."/>
            <person name="Rossato M."/>
            <person name="Girolomoni L."/>
            <person name="Cosentino E."/>
            <person name="Cuine S."/>
            <person name="Li-Beisson Y."/>
            <person name="Delledonne M."/>
            <person name="Ballottari M."/>
        </authorList>
    </citation>
    <scope>NUCLEOTIDE SEQUENCE</scope>
    <source>
        <strain evidence="6">211/11P</strain>
    </source>
</reference>
<proteinExistence type="predicted"/>
<evidence type="ECO:0000256" key="1">
    <source>
        <dbReference type="ARBA" id="ARBA00022448"/>
    </source>
</evidence>
<dbReference type="InterPro" id="IPR036249">
    <property type="entry name" value="Thioredoxin-like_sf"/>
</dbReference>
<gene>
    <name evidence="6" type="ORF">D9Q98_004341</name>
</gene>
<dbReference type="Pfam" id="PF00085">
    <property type="entry name" value="Thioredoxin"/>
    <property type="match status" value="1"/>
</dbReference>
<dbReference type="CDD" id="cd02947">
    <property type="entry name" value="TRX_family"/>
    <property type="match status" value="1"/>
</dbReference>
<dbReference type="Proteomes" id="UP001055712">
    <property type="component" value="Unassembled WGS sequence"/>
</dbReference>
<comment type="caution">
    <text evidence="6">The sequence shown here is derived from an EMBL/GenBank/DDBJ whole genome shotgun (WGS) entry which is preliminary data.</text>
</comment>
<sequence>MACTTACTSEISALASSRRSAAPAAAAHARPAASLVRLQQRSRAQGGARRLSARRHSTCVRAVLDATEANFEEEVLKSKVPVLVDVWATWCGPCKLMSPMMDWAEKEYGAALKVTKMEADPNPALVEEYKVYGLPCFLLFRDGALVEGSRTEGAMSKKGLQEYLAKHGISAPAKSNYAQ</sequence>
<protein>
    <recommendedName>
        <fullName evidence="5">Thioredoxin domain-containing protein</fullName>
    </recommendedName>
</protein>
<evidence type="ECO:0000256" key="4">
    <source>
        <dbReference type="ARBA" id="ARBA00023284"/>
    </source>
</evidence>
<keyword evidence="3" id="KW-1015">Disulfide bond</keyword>
<feature type="domain" description="Thioredoxin" evidence="5">
    <location>
        <begin position="24"/>
        <end position="169"/>
    </location>
</feature>
<evidence type="ECO:0000313" key="7">
    <source>
        <dbReference type="Proteomes" id="UP001055712"/>
    </source>
</evidence>
<dbReference type="PRINTS" id="PR00421">
    <property type="entry name" value="THIOREDOXIN"/>
</dbReference>
<accession>A0A9D4YXF0</accession>
<dbReference type="PANTHER" id="PTHR45663:SF22">
    <property type="entry name" value="THIOREDOXIN X, CHLOROPLASTIC"/>
    <property type="match status" value="1"/>
</dbReference>
<dbReference type="GO" id="GO:0005737">
    <property type="term" value="C:cytoplasm"/>
    <property type="evidence" value="ECO:0007669"/>
    <property type="project" value="TreeGrafter"/>
</dbReference>
<organism evidence="6 7">
    <name type="scientific">Chlorella vulgaris</name>
    <name type="common">Green alga</name>
    <dbReference type="NCBI Taxonomy" id="3077"/>
    <lineage>
        <taxon>Eukaryota</taxon>
        <taxon>Viridiplantae</taxon>
        <taxon>Chlorophyta</taxon>
        <taxon>core chlorophytes</taxon>
        <taxon>Trebouxiophyceae</taxon>
        <taxon>Chlorellales</taxon>
        <taxon>Chlorellaceae</taxon>
        <taxon>Chlorella clade</taxon>
        <taxon>Chlorella</taxon>
    </lineage>
</organism>
<evidence type="ECO:0000313" key="6">
    <source>
        <dbReference type="EMBL" id="KAI3431280.1"/>
    </source>
</evidence>
<name>A0A9D4YXF0_CHLVU</name>
<keyword evidence="1" id="KW-0813">Transport</keyword>
<dbReference type="AlphaFoldDB" id="A0A9D4YXF0"/>
<keyword evidence="2" id="KW-0249">Electron transport</keyword>
<dbReference type="InterPro" id="IPR017937">
    <property type="entry name" value="Thioredoxin_CS"/>
</dbReference>
<dbReference type="SUPFAM" id="SSF52833">
    <property type="entry name" value="Thioredoxin-like"/>
    <property type="match status" value="1"/>
</dbReference>
<dbReference type="OrthoDB" id="19690at2759"/>